<feature type="transmembrane region" description="Helical" evidence="8">
    <location>
        <begin position="372"/>
        <end position="399"/>
    </location>
</feature>
<feature type="transmembrane region" description="Helical" evidence="8">
    <location>
        <begin position="214"/>
        <end position="240"/>
    </location>
</feature>
<evidence type="ECO:0000256" key="3">
    <source>
        <dbReference type="ARBA" id="ARBA00022475"/>
    </source>
</evidence>
<dbReference type="FunFam" id="1.20.81.30:FF:000001">
    <property type="entry name" value="Type II secretion system protein F"/>
    <property type="match status" value="2"/>
</dbReference>
<keyword evidence="5 8" id="KW-0812">Transmembrane</keyword>
<reference evidence="10" key="2">
    <citation type="journal article" date="2014" name="ISME J.">
        <title>Microbial stratification in low pH oxic and suboxic macroscopic growths along an acid mine drainage.</title>
        <authorList>
            <person name="Mendez-Garcia C."/>
            <person name="Mesa V."/>
            <person name="Sprenger R.R."/>
            <person name="Richter M."/>
            <person name="Diez M.S."/>
            <person name="Solano J."/>
            <person name="Bargiela R."/>
            <person name="Golyshina O.V."/>
            <person name="Manteca A."/>
            <person name="Ramos J.L."/>
            <person name="Gallego J.R."/>
            <person name="Llorente I."/>
            <person name="Martins Dos Santos V.A."/>
            <person name="Jensen O.N."/>
            <person name="Pelaez A.I."/>
            <person name="Sanchez J."/>
            <person name="Ferrer M."/>
        </authorList>
    </citation>
    <scope>NUCLEOTIDE SEQUENCE</scope>
</reference>
<keyword evidence="7 8" id="KW-0472">Membrane</keyword>
<dbReference type="PRINTS" id="PR00812">
    <property type="entry name" value="BCTERIALGSPF"/>
</dbReference>
<evidence type="ECO:0000256" key="2">
    <source>
        <dbReference type="ARBA" id="ARBA00005745"/>
    </source>
</evidence>
<dbReference type="InterPro" id="IPR003004">
    <property type="entry name" value="GspF/PilC"/>
</dbReference>
<proteinExistence type="inferred from homology"/>
<dbReference type="GO" id="GO:0015627">
    <property type="term" value="C:type II protein secretion system complex"/>
    <property type="evidence" value="ECO:0007669"/>
    <property type="project" value="InterPro"/>
</dbReference>
<evidence type="ECO:0000256" key="1">
    <source>
        <dbReference type="ARBA" id="ARBA00004429"/>
    </source>
</evidence>
<evidence type="ECO:0000259" key="9">
    <source>
        <dbReference type="Pfam" id="PF00482"/>
    </source>
</evidence>
<name>T1AEY2_9ZZZZ</name>
<evidence type="ECO:0000256" key="6">
    <source>
        <dbReference type="ARBA" id="ARBA00022989"/>
    </source>
</evidence>
<evidence type="ECO:0000313" key="10">
    <source>
        <dbReference type="EMBL" id="EQD40495.1"/>
    </source>
</evidence>
<protein>
    <submittedName>
        <fullName evidence="10">General secretion pathway protein F</fullName>
    </submittedName>
</protein>
<dbReference type="Pfam" id="PF00482">
    <property type="entry name" value="T2SSF"/>
    <property type="match status" value="2"/>
</dbReference>
<dbReference type="PANTHER" id="PTHR30012">
    <property type="entry name" value="GENERAL SECRETION PATHWAY PROTEIN"/>
    <property type="match status" value="1"/>
</dbReference>
<dbReference type="GO" id="GO:0005886">
    <property type="term" value="C:plasma membrane"/>
    <property type="evidence" value="ECO:0007669"/>
    <property type="project" value="UniProtKB-SubCell"/>
</dbReference>
<dbReference type="InterPro" id="IPR042094">
    <property type="entry name" value="T2SS_GspF_sf"/>
</dbReference>
<keyword evidence="3" id="KW-1003">Cell membrane</keyword>
<dbReference type="GO" id="GO:0015628">
    <property type="term" value="P:protein secretion by the type II secretion system"/>
    <property type="evidence" value="ECO:0007669"/>
    <property type="project" value="InterPro"/>
</dbReference>
<evidence type="ECO:0000256" key="8">
    <source>
        <dbReference type="SAM" id="Phobius"/>
    </source>
</evidence>
<dbReference type="InterPro" id="IPR018076">
    <property type="entry name" value="T2SS_GspF_dom"/>
</dbReference>
<keyword evidence="6 8" id="KW-1133">Transmembrane helix</keyword>
<reference evidence="10" key="1">
    <citation type="submission" date="2013-08" db="EMBL/GenBank/DDBJ databases">
        <authorList>
            <person name="Mendez C."/>
            <person name="Richter M."/>
            <person name="Ferrer M."/>
            <person name="Sanchez J."/>
        </authorList>
    </citation>
    <scope>NUCLEOTIDE SEQUENCE</scope>
</reference>
<evidence type="ECO:0000256" key="7">
    <source>
        <dbReference type="ARBA" id="ARBA00023136"/>
    </source>
</evidence>
<sequence length="406" mass="44739">MGAFEYTALDSSGKERKGILEGDTPRHIRQQLRDRQLLPVSVTEVAAREAGRQQSQSFAFLRRVSAADVTLLTRQLATLVRAGLPLEESLLAVSQQTDKPRVQSILLGVRSKVMEGHTLADGLAEFPRVFPEIYRATVAAGEQAGHLDAVLERLAEYTERREEIRQKVLAAMLYPIVLTVMCFIIVSALMVWVVPKVVGVFEANKARLPLITRILIGTSGFLRVYGIWLVLAVIIAVVLWRRRLRDPGARRRFHRVLLHLPLVGKLVRGFNTARFTRTFSILSSSAVPVLEALRISGEVVTSLPMRDAVLEAADRVREGAPIGRSLGASKLFPPMTIHLISSGESSGELDAMLDQAAGSQERELDAIMAAMVGLLGPMLIVVMGLFVMGIVFAMLLPIFRLDDLIH</sequence>
<feature type="domain" description="Type II secretion system protein GspF" evidence="9">
    <location>
        <begin position="275"/>
        <end position="397"/>
    </location>
</feature>
<dbReference type="PANTHER" id="PTHR30012:SF0">
    <property type="entry name" value="TYPE II SECRETION SYSTEM PROTEIN F-RELATED"/>
    <property type="match status" value="1"/>
</dbReference>
<comment type="similarity">
    <text evidence="2">Belongs to the GSP F family.</text>
</comment>
<feature type="transmembrane region" description="Helical" evidence="8">
    <location>
        <begin position="168"/>
        <end position="194"/>
    </location>
</feature>
<evidence type="ECO:0000256" key="5">
    <source>
        <dbReference type="ARBA" id="ARBA00022692"/>
    </source>
</evidence>
<dbReference type="EMBL" id="AUZX01012072">
    <property type="protein sequence ID" value="EQD40495.1"/>
    <property type="molecule type" value="Genomic_DNA"/>
</dbReference>
<evidence type="ECO:0000256" key="4">
    <source>
        <dbReference type="ARBA" id="ARBA00022519"/>
    </source>
</evidence>
<keyword evidence="4" id="KW-0997">Cell inner membrane</keyword>
<dbReference type="InterPro" id="IPR011850">
    <property type="entry name" value="T2SS_GspF"/>
</dbReference>
<gene>
    <name evidence="10" type="ORF">B1A_16419</name>
</gene>
<comment type="subcellular location">
    <subcellularLocation>
        <location evidence="1">Cell inner membrane</location>
        <topology evidence="1">Multi-pass membrane protein</topology>
    </subcellularLocation>
</comment>
<dbReference type="NCBIfam" id="TIGR02120">
    <property type="entry name" value="GspF"/>
    <property type="match status" value="1"/>
</dbReference>
<comment type="caution">
    <text evidence="10">The sequence shown here is derived from an EMBL/GenBank/DDBJ whole genome shotgun (WGS) entry which is preliminary data.</text>
</comment>
<dbReference type="AlphaFoldDB" id="T1AEY2"/>
<dbReference type="Gene3D" id="1.20.81.30">
    <property type="entry name" value="Type II secretion system (T2SS), domain F"/>
    <property type="match status" value="2"/>
</dbReference>
<feature type="domain" description="Type II secretion system protein GspF" evidence="9">
    <location>
        <begin position="73"/>
        <end position="195"/>
    </location>
</feature>
<organism evidence="10">
    <name type="scientific">mine drainage metagenome</name>
    <dbReference type="NCBI Taxonomy" id="410659"/>
    <lineage>
        <taxon>unclassified sequences</taxon>
        <taxon>metagenomes</taxon>
        <taxon>ecological metagenomes</taxon>
    </lineage>
</organism>
<accession>T1AEY2</accession>